<reference evidence="1" key="1">
    <citation type="journal article" date="2021" name="New Phytol.">
        <title>Evolutionary innovations through gain and loss of genes in the ectomycorrhizal Boletales.</title>
        <authorList>
            <person name="Wu G."/>
            <person name="Miyauchi S."/>
            <person name="Morin E."/>
            <person name="Kuo A."/>
            <person name="Drula E."/>
            <person name="Varga T."/>
            <person name="Kohler A."/>
            <person name="Feng B."/>
            <person name="Cao Y."/>
            <person name="Lipzen A."/>
            <person name="Daum C."/>
            <person name="Hundley H."/>
            <person name="Pangilinan J."/>
            <person name="Johnson J."/>
            <person name="Barry K."/>
            <person name="LaButti K."/>
            <person name="Ng V."/>
            <person name="Ahrendt S."/>
            <person name="Min B."/>
            <person name="Choi I.G."/>
            <person name="Park H."/>
            <person name="Plett J.M."/>
            <person name="Magnuson J."/>
            <person name="Spatafora J.W."/>
            <person name="Nagy L.G."/>
            <person name="Henrissat B."/>
            <person name="Grigoriev I.V."/>
            <person name="Yang Z.L."/>
            <person name="Xu J."/>
            <person name="Martin F.M."/>
        </authorList>
    </citation>
    <scope>NUCLEOTIDE SEQUENCE</scope>
    <source>
        <strain evidence="1">ATCC 28755</strain>
    </source>
</reference>
<protein>
    <submittedName>
        <fullName evidence="1">Uncharacterized protein</fullName>
    </submittedName>
</protein>
<name>A0ACB8AM22_9AGAM</name>
<dbReference type="Proteomes" id="UP000790377">
    <property type="component" value="Unassembled WGS sequence"/>
</dbReference>
<dbReference type="EMBL" id="MU267616">
    <property type="protein sequence ID" value="KAH7914240.1"/>
    <property type="molecule type" value="Genomic_DNA"/>
</dbReference>
<evidence type="ECO:0000313" key="1">
    <source>
        <dbReference type="EMBL" id="KAH7914240.1"/>
    </source>
</evidence>
<comment type="caution">
    <text evidence="1">The sequence shown here is derived from an EMBL/GenBank/DDBJ whole genome shotgun (WGS) entry which is preliminary data.</text>
</comment>
<accession>A0ACB8AM22</accession>
<gene>
    <name evidence="1" type="ORF">BJ138DRAFT_433806</name>
</gene>
<organism evidence="1 2">
    <name type="scientific">Hygrophoropsis aurantiaca</name>
    <dbReference type="NCBI Taxonomy" id="72124"/>
    <lineage>
        <taxon>Eukaryota</taxon>
        <taxon>Fungi</taxon>
        <taxon>Dikarya</taxon>
        <taxon>Basidiomycota</taxon>
        <taxon>Agaricomycotina</taxon>
        <taxon>Agaricomycetes</taxon>
        <taxon>Agaricomycetidae</taxon>
        <taxon>Boletales</taxon>
        <taxon>Coniophorineae</taxon>
        <taxon>Hygrophoropsidaceae</taxon>
        <taxon>Hygrophoropsis</taxon>
    </lineage>
</organism>
<proteinExistence type="predicted"/>
<sequence>MGTGFRLVSLDKLKSRFGTRRRRHPLVAESASTPASTGTESRPVTQPIMIYPPSLCPPPLEHEHETDTDAHPPDQDPNTFTFPASLWVDHVLHTDEARMYRVRRVECYQTPSTSASTPASTSTSTPVLSPEPCREYLLVYLRPVRDGQWARSGAGRFTRRFRFGLGGIGGTEFREKSAKSGKGKAVKGELGDSEAVLRVEWTRSGGDDNDNDNESVHSDDHSSTHSDDTLTNTGSNIKPKPKPASASRSPIRITLIPPPPSSTQTHTLRTLAFRKARTAPSVTHLAVLLRTLGREGLYRVSEPESGSTSLRSRWFTRGVVDVLMEVFGGRVELGLGAGKNKGGKERANVGVDAEAMIRAYTHSWKEYESAHRQRSRGDEVPEAETTGGGYKAKGKWKRKQVKKTKKAEECDSFADMLRTMG</sequence>
<keyword evidence="2" id="KW-1185">Reference proteome</keyword>
<evidence type="ECO:0000313" key="2">
    <source>
        <dbReference type="Proteomes" id="UP000790377"/>
    </source>
</evidence>